<dbReference type="GO" id="GO:0000976">
    <property type="term" value="F:transcription cis-regulatory region binding"/>
    <property type="evidence" value="ECO:0007669"/>
    <property type="project" value="TreeGrafter"/>
</dbReference>
<dbReference type="SUPFAM" id="SSF47413">
    <property type="entry name" value="lambda repressor-like DNA-binding domains"/>
    <property type="match status" value="1"/>
</dbReference>
<dbReference type="SUPFAM" id="SSF53822">
    <property type="entry name" value="Periplasmic binding protein-like I"/>
    <property type="match status" value="1"/>
</dbReference>
<dbReference type="GO" id="GO:0003700">
    <property type="term" value="F:DNA-binding transcription factor activity"/>
    <property type="evidence" value="ECO:0007669"/>
    <property type="project" value="TreeGrafter"/>
</dbReference>
<keyword evidence="2" id="KW-0238">DNA-binding</keyword>
<keyword evidence="6" id="KW-1185">Reference proteome</keyword>
<evidence type="ECO:0000256" key="2">
    <source>
        <dbReference type="ARBA" id="ARBA00023125"/>
    </source>
</evidence>
<dbReference type="InterPro" id="IPR046335">
    <property type="entry name" value="LacI/GalR-like_sensor"/>
</dbReference>
<dbReference type="SMART" id="SM00354">
    <property type="entry name" value="HTH_LACI"/>
    <property type="match status" value="1"/>
</dbReference>
<dbReference type="EMBL" id="JACHVP010000004">
    <property type="protein sequence ID" value="MBB2968846.1"/>
    <property type="molecule type" value="Genomic_DNA"/>
</dbReference>
<feature type="domain" description="HTH lacI-type" evidence="4">
    <location>
        <begin position="12"/>
        <end position="70"/>
    </location>
</feature>
<name>A0A7W4UYX5_LEIAQ</name>
<dbReference type="InterPro" id="IPR028082">
    <property type="entry name" value="Peripla_BP_I"/>
</dbReference>
<dbReference type="Gene3D" id="3.40.50.2300">
    <property type="match status" value="2"/>
</dbReference>
<evidence type="ECO:0000259" key="4">
    <source>
        <dbReference type="PROSITE" id="PS50932"/>
    </source>
</evidence>
<dbReference type="CDD" id="cd01392">
    <property type="entry name" value="HTH_LacI"/>
    <property type="match status" value="1"/>
</dbReference>
<evidence type="ECO:0000313" key="5">
    <source>
        <dbReference type="EMBL" id="MBB2968846.1"/>
    </source>
</evidence>
<gene>
    <name evidence="5" type="ORF">FHX33_003622</name>
</gene>
<dbReference type="Proteomes" id="UP000538196">
    <property type="component" value="Unassembled WGS sequence"/>
</dbReference>
<dbReference type="PANTHER" id="PTHR30146">
    <property type="entry name" value="LACI-RELATED TRANSCRIPTIONAL REPRESSOR"/>
    <property type="match status" value="1"/>
</dbReference>
<dbReference type="AlphaFoldDB" id="A0A7W4UYX5"/>
<dbReference type="Gene3D" id="1.10.260.40">
    <property type="entry name" value="lambda repressor-like DNA-binding domains"/>
    <property type="match status" value="1"/>
</dbReference>
<accession>A0A7W4UYX5</accession>
<sequence length="343" mass="36910">MAEQAKREPGRPTMKAVAQEAGVSTATVSYVLSGRSGGGPGVSEATVERVRDAVERLGYRPNTSARAVRTGRTGLVHLSLHMLSDPWSLAVAAAVNEAANEHRLTTMILADGDWFAASEAQRADVVYIDGLGADRVESQRRLAALVESGQRLVVFDERLEPDGFDVIRSDAIPGCRLAVAHLLERHTEIGCLTTRPSYESTGESRYSVYRDALLRRGLPIREDRVAFFEDTQASAFSAAVDLLSRDDRPTAIYATTDFAAIAVEIAAHRLGLRVPEDVAVIGVGNTPDAELVEPGLSTVGPADFYRRQARIIVDRALGAAAEPGGGELHTFEWDLFVRASTAG</sequence>
<dbReference type="Pfam" id="PF13377">
    <property type="entry name" value="Peripla_BP_3"/>
    <property type="match status" value="1"/>
</dbReference>
<dbReference type="RefSeq" id="WP_021762374.1">
    <property type="nucleotide sequence ID" value="NZ_JACHVP010000004.1"/>
</dbReference>
<dbReference type="InterPro" id="IPR010982">
    <property type="entry name" value="Lambda_DNA-bd_dom_sf"/>
</dbReference>
<comment type="caution">
    <text evidence="5">The sequence shown here is derived from an EMBL/GenBank/DDBJ whole genome shotgun (WGS) entry which is preliminary data.</text>
</comment>
<keyword evidence="3" id="KW-0804">Transcription</keyword>
<keyword evidence="1" id="KW-0805">Transcription regulation</keyword>
<evidence type="ECO:0000256" key="3">
    <source>
        <dbReference type="ARBA" id="ARBA00023163"/>
    </source>
</evidence>
<evidence type="ECO:0000313" key="6">
    <source>
        <dbReference type="Proteomes" id="UP000538196"/>
    </source>
</evidence>
<dbReference type="PROSITE" id="PS50932">
    <property type="entry name" value="HTH_LACI_2"/>
    <property type="match status" value="1"/>
</dbReference>
<dbReference type="InterPro" id="IPR000843">
    <property type="entry name" value="HTH_LacI"/>
</dbReference>
<dbReference type="CDD" id="cd06267">
    <property type="entry name" value="PBP1_LacI_sugar_binding-like"/>
    <property type="match status" value="1"/>
</dbReference>
<proteinExistence type="predicted"/>
<dbReference type="Pfam" id="PF00356">
    <property type="entry name" value="LacI"/>
    <property type="match status" value="1"/>
</dbReference>
<dbReference type="PANTHER" id="PTHR30146:SF153">
    <property type="entry name" value="LACTOSE OPERON REPRESSOR"/>
    <property type="match status" value="1"/>
</dbReference>
<protein>
    <submittedName>
        <fullName evidence="5">LacI family transcriptional regulator</fullName>
    </submittedName>
</protein>
<organism evidence="5 6">
    <name type="scientific">Leifsonia aquatica</name>
    <name type="common">Corynebacterium aquaticum</name>
    <dbReference type="NCBI Taxonomy" id="144185"/>
    <lineage>
        <taxon>Bacteria</taxon>
        <taxon>Bacillati</taxon>
        <taxon>Actinomycetota</taxon>
        <taxon>Actinomycetes</taxon>
        <taxon>Micrococcales</taxon>
        <taxon>Microbacteriaceae</taxon>
        <taxon>Leifsonia</taxon>
    </lineage>
</organism>
<evidence type="ECO:0000256" key="1">
    <source>
        <dbReference type="ARBA" id="ARBA00023015"/>
    </source>
</evidence>
<reference evidence="5 6" key="1">
    <citation type="submission" date="2020-08" db="EMBL/GenBank/DDBJ databases">
        <title>Sequencing the genomes of 1000 actinobacteria strains.</title>
        <authorList>
            <person name="Klenk H.-P."/>
        </authorList>
    </citation>
    <scope>NUCLEOTIDE SEQUENCE [LARGE SCALE GENOMIC DNA]</scope>
    <source>
        <strain evidence="5 6">DSM 20146</strain>
    </source>
</reference>